<evidence type="ECO:0000256" key="2">
    <source>
        <dbReference type="ARBA" id="ARBA00006734"/>
    </source>
</evidence>
<dbReference type="Proteomes" id="UP000092461">
    <property type="component" value="Unassembled WGS sequence"/>
</dbReference>
<dbReference type="EC" id="2.5.1.59" evidence="3"/>
<evidence type="ECO:0000256" key="11">
    <source>
        <dbReference type="ARBA" id="ARBA00042436"/>
    </source>
</evidence>
<dbReference type="GO" id="GO:0005953">
    <property type="term" value="C:CAAX-protein geranylgeranyltransferase complex"/>
    <property type="evidence" value="ECO:0007669"/>
    <property type="project" value="TreeGrafter"/>
</dbReference>
<dbReference type="PANTHER" id="PTHR11129:SF1">
    <property type="entry name" value="PROTEIN FARNESYLTRANSFERASE_GERANYLGERANYLTRANSFERASE TYPE-1 SUBUNIT ALPHA"/>
    <property type="match status" value="1"/>
</dbReference>
<dbReference type="VEuPathDB" id="VectorBase:LLONM1_011553"/>
<evidence type="ECO:0000256" key="4">
    <source>
        <dbReference type="ARBA" id="ARBA00012702"/>
    </source>
</evidence>
<reference evidence="17" key="1">
    <citation type="submission" date="2012-05" db="EMBL/GenBank/DDBJ databases">
        <title>Whole Genome Assembly of Lutzomyia longipalpis.</title>
        <authorList>
            <person name="Richards S."/>
            <person name="Qu C."/>
            <person name="Dillon R."/>
            <person name="Worley K."/>
            <person name="Scherer S."/>
            <person name="Batterton M."/>
            <person name="Taylor A."/>
            <person name="Hawes A."/>
            <person name="Hernandez B."/>
            <person name="Kovar C."/>
            <person name="Mandapat C."/>
            <person name="Pham C."/>
            <person name="Qu C."/>
            <person name="Jing C."/>
            <person name="Bess C."/>
            <person name="Bandaranaike D."/>
            <person name="Ngo D."/>
            <person name="Ongeri F."/>
            <person name="Arias F."/>
            <person name="Lara F."/>
            <person name="Weissenberger G."/>
            <person name="Kamau G."/>
            <person name="Han H."/>
            <person name="Shen H."/>
            <person name="Dinh H."/>
            <person name="Khalil I."/>
            <person name="Jones J."/>
            <person name="Shafer J."/>
            <person name="Jayaseelan J."/>
            <person name="Quiroz J."/>
            <person name="Blankenburg K."/>
            <person name="Nguyen L."/>
            <person name="Jackson L."/>
            <person name="Francisco L."/>
            <person name="Tang L.-Y."/>
            <person name="Pu L.-L."/>
            <person name="Perales L."/>
            <person name="Lorensuhewa L."/>
            <person name="Munidasa M."/>
            <person name="Coyle M."/>
            <person name="Taylor M."/>
            <person name="Puazo M."/>
            <person name="Firestine M."/>
            <person name="Scheel M."/>
            <person name="Javaid M."/>
            <person name="Wang M."/>
            <person name="Li M."/>
            <person name="Tabassum N."/>
            <person name="Saada N."/>
            <person name="Osuji N."/>
            <person name="Aqrawi P."/>
            <person name="Fu Q."/>
            <person name="Thornton R."/>
            <person name="Raj R."/>
            <person name="Goodspeed R."/>
            <person name="Mata R."/>
            <person name="Najjar R."/>
            <person name="Gubbala S."/>
            <person name="Lee S."/>
            <person name="Denson S."/>
            <person name="Patil S."/>
            <person name="Macmil S."/>
            <person name="Qi S."/>
            <person name="Matskevitch T."/>
            <person name="Palculict T."/>
            <person name="Mathew T."/>
            <person name="Vee V."/>
            <person name="Velamala V."/>
            <person name="Korchina V."/>
            <person name="Cai W."/>
            <person name="Liu W."/>
            <person name="Dai W."/>
            <person name="Zou X."/>
            <person name="Zhu Y."/>
            <person name="Zhang Y."/>
            <person name="Wu Y.-Q."/>
            <person name="Xin Y."/>
            <person name="Nazarath L."/>
            <person name="Kovar C."/>
            <person name="Han Y."/>
            <person name="Muzny D."/>
            <person name="Gibbs R."/>
        </authorList>
    </citation>
    <scope>NUCLEOTIDE SEQUENCE [LARGE SCALE GENOMIC DNA]</scope>
    <source>
        <strain evidence="17">Jacobina</strain>
    </source>
</reference>
<evidence type="ECO:0000256" key="1">
    <source>
        <dbReference type="ARBA" id="ARBA00001946"/>
    </source>
</evidence>
<evidence type="ECO:0000256" key="6">
    <source>
        <dbReference type="ARBA" id="ARBA00022679"/>
    </source>
</evidence>
<dbReference type="GO" id="GO:0005965">
    <property type="term" value="C:protein farnesyltransferase complex"/>
    <property type="evidence" value="ECO:0007669"/>
    <property type="project" value="TreeGrafter"/>
</dbReference>
<name>A0A1B0CIK5_LUTLO</name>
<evidence type="ECO:0000313" key="15">
    <source>
        <dbReference type="EMBL" id="MBC1176099.1"/>
    </source>
</evidence>
<dbReference type="PROSITE" id="PS51147">
    <property type="entry name" value="PFTA"/>
    <property type="match status" value="5"/>
</dbReference>
<evidence type="ECO:0000256" key="5">
    <source>
        <dbReference type="ARBA" id="ARBA00022602"/>
    </source>
</evidence>
<dbReference type="InterPro" id="IPR002088">
    <property type="entry name" value="Prenyl_trans_a"/>
</dbReference>
<feature type="region of interest" description="Disordered" evidence="14">
    <location>
        <begin position="328"/>
        <end position="347"/>
    </location>
</feature>
<keyword evidence="7" id="KW-0677">Repeat</keyword>
<keyword evidence="8" id="KW-0460">Magnesium</keyword>
<reference evidence="15" key="2">
    <citation type="journal article" date="2020" name="BMC">
        <title>Leishmania infection induces a limited differential gene expression in the sand fly midgut.</title>
        <authorList>
            <person name="Coutinho-Abreu I.V."/>
            <person name="Serafim T.D."/>
            <person name="Meneses C."/>
            <person name="Kamhawi S."/>
            <person name="Oliveira F."/>
            <person name="Valenzuela J.G."/>
        </authorList>
    </citation>
    <scope>NUCLEOTIDE SEQUENCE</scope>
    <source>
        <strain evidence="15">Jacobina</strain>
        <tissue evidence="15">Midgut</tissue>
    </source>
</reference>
<evidence type="ECO:0000256" key="9">
    <source>
        <dbReference type="ARBA" id="ARBA00040965"/>
    </source>
</evidence>
<evidence type="ECO:0000256" key="7">
    <source>
        <dbReference type="ARBA" id="ARBA00022737"/>
    </source>
</evidence>
<evidence type="ECO:0000256" key="3">
    <source>
        <dbReference type="ARBA" id="ARBA00012700"/>
    </source>
</evidence>
<evidence type="ECO:0000256" key="10">
    <source>
        <dbReference type="ARBA" id="ARBA00041392"/>
    </source>
</evidence>
<evidence type="ECO:0000256" key="8">
    <source>
        <dbReference type="ARBA" id="ARBA00022842"/>
    </source>
</evidence>
<evidence type="ECO:0000313" key="17">
    <source>
        <dbReference type="Proteomes" id="UP000092461"/>
    </source>
</evidence>
<dbReference type="PANTHER" id="PTHR11129">
    <property type="entry name" value="PROTEIN FARNESYLTRANSFERASE ALPHA SUBUNIT/RAB GERANYLGERANYL TRANSFERASE ALPHA SUBUNIT"/>
    <property type="match status" value="1"/>
</dbReference>
<dbReference type="VEuPathDB" id="VectorBase:LLOJ004267"/>
<dbReference type="EMBL" id="GITU01007396">
    <property type="protein sequence ID" value="MBC1176099.1"/>
    <property type="molecule type" value="Transcribed_RNA"/>
</dbReference>
<comment type="cofactor">
    <cofactor evidence="1">
        <name>Mg(2+)</name>
        <dbReference type="ChEBI" id="CHEBI:18420"/>
    </cofactor>
</comment>
<dbReference type="GO" id="GO:0004660">
    <property type="term" value="F:protein farnesyltransferase activity"/>
    <property type="evidence" value="ECO:0007669"/>
    <property type="project" value="UniProtKB-EC"/>
</dbReference>
<dbReference type="GO" id="GO:0004662">
    <property type="term" value="F:CAAX-protein geranylgeranyltransferase activity"/>
    <property type="evidence" value="ECO:0007669"/>
    <property type="project" value="UniProtKB-EC"/>
</dbReference>
<evidence type="ECO:0000256" key="13">
    <source>
        <dbReference type="ARBA" id="ARBA00043219"/>
    </source>
</evidence>
<sequence>MGDSSSDDDLSEGWQMYSERPDWSDVVPIEQDDGENPVVVIAYSDRFKDVYNYFRAIVATEEKSERALELTRDALVLNPANYTVWQYRRDILKALKADLYQELDYVADVIESNGKNYQVWHHRRVIVEWLQDPSKELELTETVLRGDAKNYHAWQHRQWAISTYNLFENELNFVDRLLAEDVRNNSAWNQRFFVLNHTGFDANVIDRELLYTMNRIRLATANESSWNFLRGIIQKSDDSALDQFPEVVRFCENLYDTGCRSPHLLAFLIDLYSEKAVRATEPAREEFAEKVTMLCNMMIEECDTIRCRYWKYILDNFQNAFRTPGNCDGNHDGKEQTPESENISVDS</sequence>
<comment type="similarity">
    <text evidence="2">Belongs to the protein prenyltransferase subunit alpha family.</text>
</comment>
<keyword evidence="17" id="KW-1185">Reference proteome</keyword>
<accession>A0A1B0CIK5</accession>
<evidence type="ECO:0000256" key="12">
    <source>
        <dbReference type="ARBA" id="ARBA00043086"/>
    </source>
</evidence>
<dbReference type="EC" id="2.5.1.58" evidence="4"/>
<dbReference type="Gene3D" id="1.25.40.120">
    <property type="entry name" value="Protein prenylyltransferase"/>
    <property type="match status" value="1"/>
</dbReference>
<dbReference type="EnsemblMetazoa" id="LLOJ004267-RA">
    <property type="protein sequence ID" value="LLOJ004267-PA"/>
    <property type="gene ID" value="LLOJ004267"/>
</dbReference>
<proteinExistence type="inferred from homology"/>
<protein>
    <recommendedName>
        <fullName evidence="9">Protein farnesyltransferase/geranylgeranyltransferase type-1 subunit alpha</fullName>
        <ecNumber evidence="4">2.5.1.58</ecNumber>
        <ecNumber evidence="3">2.5.1.59</ecNumber>
    </recommendedName>
    <alternativeName>
        <fullName evidence="12">CAAX farnesyltransferase subunit alpha</fullName>
    </alternativeName>
    <alternativeName>
        <fullName evidence="11">FTase-alpha</fullName>
    </alternativeName>
    <alternativeName>
        <fullName evidence="10">Ras proteins prenyltransferase subunit alpha</fullName>
    </alternativeName>
    <alternativeName>
        <fullName evidence="13">Type I protein geranyl-geranyltransferase subunit alpha</fullName>
    </alternativeName>
</protein>
<keyword evidence="6 15" id="KW-0808">Transferase</keyword>
<evidence type="ECO:0000256" key="14">
    <source>
        <dbReference type="SAM" id="MobiDB-lite"/>
    </source>
</evidence>
<organism evidence="16 17">
    <name type="scientific">Lutzomyia longipalpis</name>
    <name type="common">Sand fly</name>
    <dbReference type="NCBI Taxonomy" id="7200"/>
    <lineage>
        <taxon>Eukaryota</taxon>
        <taxon>Metazoa</taxon>
        <taxon>Ecdysozoa</taxon>
        <taxon>Arthropoda</taxon>
        <taxon>Hexapoda</taxon>
        <taxon>Insecta</taxon>
        <taxon>Pterygota</taxon>
        <taxon>Neoptera</taxon>
        <taxon>Endopterygota</taxon>
        <taxon>Diptera</taxon>
        <taxon>Nematocera</taxon>
        <taxon>Psychodoidea</taxon>
        <taxon>Psychodidae</taxon>
        <taxon>Lutzomyia</taxon>
        <taxon>Lutzomyia</taxon>
    </lineage>
</organism>
<keyword evidence="5" id="KW-0637">Prenyltransferase</keyword>
<reference evidence="16" key="3">
    <citation type="submission" date="2020-05" db="UniProtKB">
        <authorList>
            <consortium name="EnsemblMetazoa"/>
        </authorList>
    </citation>
    <scope>IDENTIFICATION</scope>
    <source>
        <strain evidence="16">Jacobina</strain>
    </source>
</reference>
<dbReference type="SUPFAM" id="SSF48439">
    <property type="entry name" value="Protein prenylyltransferase"/>
    <property type="match status" value="1"/>
</dbReference>
<evidence type="ECO:0000313" key="16">
    <source>
        <dbReference type="EnsemblMetazoa" id="LLOJ004267-PA"/>
    </source>
</evidence>
<dbReference type="Pfam" id="PF01239">
    <property type="entry name" value="PPTA"/>
    <property type="match status" value="5"/>
</dbReference>
<dbReference type="AlphaFoldDB" id="A0A1B0CIK5"/>
<dbReference type="EMBL" id="AJWK01013490">
    <property type="status" value="NOT_ANNOTATED_CDS"/>
    <property type="molecule type" value="Genomic_DNA"/>
</dbReference>